<dbReference type="AlphaFoldDB" id="L7JX18"/>
<reference evidence="3 4" key="1">
    <citation type="journal article" date="2012" name="PLoS Pathog.">
        <title>The genome of the obligate intracellular parasite Trachipleistophora hominis: new insights into microsporidian genome dynamics and reductive evolution.</title>
        <authorList>
            <person name="Heinz E."/>
            <person name="Williams T.A."/>
            <person name="Nakjang S."/>
            <person name="Noel C.J."/>
            <person name="Swan D.C."/>
            <person name="Goldberg A.V."/>
            <person name="Harris S.R."/>
            <person name="Weinmaier T."/>
            <person name="Markert S."/>
            <person name="Becher D."/>
            <person name="Bernhardt J."/>
            <person name="Dagan T."/>
            <person name="Hacker C."/>
            <person name="Lucocq J.M."/>
            <person name="Schweder T."/>
            <person name="Rattei T."/>
            <person name="Hall N."/>
            <person name="Hirt R.P."/>
            <person name="Embley T.M."/>
        </authorList>
    </citation>
    <scope>NUCLEOTIDE SEQUENCE [LARGE SCALE GENOMIC DNA]</scope>
</reference>
<dbReference type="InParanoid" id="L7JX18"/>
<organism evidence="3 4">
    <name type="scientific">Trachipleistophora hominis</name>
    <name type="common">Microsporidian parasite</name>
    <dbReference type="NCBI Taxonomy" id="72359"/>
    <lineage>
        <taxon>Eukaryota</taxon>
        <taxon>Fungi</taxon>
        <taxon>Fungi incertae sedis</taxon>
        <taxon>Microsporidia</taxon>
        <taxon>Pleistophoridae</taxon>
        <taxon>Trachipleistophora</taxon>
    </lineage>
</organism>
<dbReference type="FunCoup" id="L7JX18">
    <property type="interactions" value="235"/>
</dbReference>
<dbReference type="GO" id="GO:0003723">
    <property type="term" value="F:RNA binding"/>
    <property type="evidence" value="ECO:0007669"/>
    <property type="project" value="TreeGrafter"/>
</dbReference>
<keyword evidence="4" id="KW-1185">Reference proteome</keyword>
<dbReference type="HOGENOM" id="CLU_691138_0_0_1"/>
<evidence type="ECO:0000313" key="4">
    <source>
        <dbReference type="Proteomes" id="UP000011185"/>
    </source>
</evidence>
<feature type="region of interest" description="Disordered" evidence="2">
    <location>
        <begin position="238"/>
        <end position="266"/>
    </location>
</feature>
<name>L7JX18_TRAHO</name>
<comment type="subcellular location">
    <subcellularLocation>
        <location evidence="1">Nucleus</location>
    </subcellularLocation>
</comment>
<dbReference type="STRING" id="72359.L7JX18"/>
<evidence type="ECO:0000256" key="1">
    <source>
        <dbReference type="ARBA" id="ARBA00004123"/>
    </source>
</evidence>
<dbReference type="OrthoDB" id="10264910at2759"/>
<dbReference type="InterPro" id="IPR010613">
    <property type="entry name" value="PES"/>
</dbReference>
<evidence type="ECO:0000256" key="2">
    <source>
        <dbReference type="SAM" id="MobiDB-lite"/>
    </source>
</evidence>
<dbReference type="EMBL" id="JH993974">
    <property type="protein sequence ID" value="ELQ75272.1"/>
    <property type="molecule type" value="Genomic_DNA"/>
</dbReference>
<dbReference type="GO" id="GO:0000463">
    <property type="term" value="P:maturation of LSU-rRNA from tricistronic rRNA transcript (SSU-rRNA, 5.8S rRNA, LSU-rRNA)"/>
    <property type="evidence" value="ECO:0007669"/>
    <property type="project" value="TreeGrafter"/>
</dbReference>
<dbReference type="VEuPathDB" id="MicrosporidiaDB:THOM_1768"/>
<dbReference type="PANTHER" id="PTHR12221:SF6">
    <property type="entry name" value="PESCADILLO HOMOLOG"/>
    <property type="match status" value="1"/>
</dbReference>
<feature type="compositionally biased region" description="Basic and acidic residues" evidence="2">
    <location>
        <begin position="245"/>
        <end position="266"/>
    </location>
</feature>
<dbReference type="OMA" id="HLMMVNC"/>
<accession>L7JX18</accession>
<dbReference type="PANTHER" id="PTHR12221">
    <property type="entry name" value="PESCADILLO - RELATED"/>
    <property type="match status" value="1"/>
</dbReference>
<evidence type="ECO:0000313" key="3">
    <source>
        <dbReference type="EMBL" id="ELQ75272.1"/>
    </source>
</evidence>
<dbReference type="Proteomes" id="UP000011185">
    <property type="component" value="Unassembled WGS sequence"/>
</dbReference>
<dbReference type="Pfam" id="PF06732">
    <property type="entry name" value="Pescadillo_N"/>
    <property type="match status" value="1"/>
</dbReference>
<sequence>MGGRLKIQKTHISMQKACEELKVTKEQFKELIIHLNIHAESVRSIYKLSCSDANTYSLKDVNKIYNSKLYATIQKNNQRELEKKTWRRRNRNDIADKMRNLDYDYVNIISSKYRSFSDAVADLGETLTFLYVYQFFSSRINDEEGISEIIRAELAKFEKFMIDNTLIKSVYPTKKGLHVLLRINVVEILFFVPLNSNFTDIKRNDFLPYIKLYMYHLMMVNCRMKNVKIDTAKDVVDEREYENEDNGRENAKETKKDSTYNHDHVKNDGKESSNAINIFQNLKIFIGETVLAHWLEILCLCAGAEISEECDYYVTEGKISYLNGSVAYVYPSFIINSYNRRVILDKDEYLVGKEPVGYHYPFESHDKKYDKDFIDTLSKTKRKNVSEYLESIQRNTYFS</sequence>
<dbReference type="GO" id="GO:0070545">
    <property type="term" value="C:PeBoW complex"/>
    <property type="evidence" value="ECO:0007669"/>
    <property type="project" value="TreeGrafter"/>
</dbReference>
<proteinExistence type="predicted"/>
<protein>
    <submittedName>
        <fullName evidence="3">Protein required for normal rRNA processing</fullName>
    </submittedName>
</protein>
<gene>
    <name evidence="3" type="ORF">THOM_1768</name>
</gene>